<dbReference type="AlphaFoldDB" id="A0A917AM35"/>
<accession>A0A917AM35</accession>
<dbReference type="InterPro" id="IPR036390">
    <property type="entry name" value="WH_DNA-bd_sf"/>
</dbReference>
<dbReference type="PANTHER" id="PTHR33164:SF99">
    <property type="entry name" value="MARR FAMILY REGULATORY PROTEIN"/>
    <property type="match status" value="1"/>
</dbReference>
<evidence type="ECO:0000313" key="2">
    <source>
        <dbReference type="EMBL" id="GGE60820.1"/>
    </source>
</evidence>
<protein>
    <submittedName>
        <fullName evidence="2">MarR family transcriptional regulator</fullName>
    </submittedName>
</protein>
<sequence>MNTRWLSSRELSSWARLASILEALPPLLDSQLRHDAGLTHFDYRVLALLSETEGRTVRMSFLAKANNATLPRLSHVIQRLEERGYVERLASAEDRRATDVWLTDEGWEKIRFAAPGHVEMVREHVLDPLTEEQVDQLGTIAEQILRRLDPDGELRPIYGKHDDD</sequence>
<evidence type="ECO:0000259" key="1">
    <source>
        <dbReference type="PROSITE" id="PS50995"/>
    </source>
</evidence>
<dbReference type="SUPFAM" id="SSF46785">
    <property type="entry name" value="Winged helix' DNA-binding domain"/>
    <property type="match status" value="1"/>
</dbReference>
<organism evidence="2 3">
    <name type="scientific">Nesterenkonia cremea</name>
    <dbReference type="NCBI Taxonomy" id="1882340"/>
    <lineage>
        <taxon>Bacteria</taxon>
        <taxon>Bacillati</taxon>
        <taxon>Actinomycetota</taxon>
        <taxon>Actinomycetes</taxon>
        <taxon>Micrococcales</taxon>
        <taxon>Micrococcaceae</taxon>
        <taxon>Nesterenkonia</taxon>
    </lineage>
</organism>
<name>A0A917AM35_9MICC</name>
<comment type="caution">
    <text evidence="2">The sequence shown here is derived from an EMBL/GenBank/DDBJ whole genome shotgun (WGS) entry which is preliminary data.</text>
</comment>
<reference evidence="2" key="2">
    <citation type="submission" date="2020-09" db="EMBL/GenBank/DDBJ databases">
        <authorList>
            <person name="Sun Q."/>
            <person name="Zhou Y."/>
        </authorList>
    </citation>
    <scope>NUCLEOTIDE SEQUENCE</scope>
    <source>
        <strain evidence="2">CGMCC 1.15388</strain>
    </source>
</reference>
<keyword evidence="3" id="KW-1185">Reference proteome</keyword>
<dbReference type="PRINTS" id="PR00598">
    <property type="entry name" value="HTHMARR"/>
</dbReference>
<dbReference type="GO" id="GO:0003700">
    <property type="term" value="F:DNA-binding transcription factor activity"/>
    <property type="evidence" value="ECO:0007669"/>
    <property type="project" value="InterPro"/>
</dbReference>
<dbReference type="Pfam" id="PF12802">
    <property type="entry name" value="MarR_2"/>
    <property type="match status" value="1"/>
</dbReference>
<dbReference type="EMBL" id="BMIS01000002">
    <property type="protein sequence ID" value="GGE60820.1"/>
    <property type="molecule type" value="Genomic_DNA"/>
</dbReference>
<dbReference type="Gene3D" id="1.10.10.10">
    <property type="entry name" value="Winged helix-like DNA-binding domain superfamily/Winged helix DNA-binding domain"/>
    <property type="match status" value="1"/>
</dbReference>
<proteinExistence type="predicted"/>
<dbReference type="SMART" id="SM00347">
    <property type="entry name" value="HTH_MARR"/>
    <property type="match status" value="1"/>
</dbReference>
<dbReference type="PANTHER" id="PTHR33164">
    <property type="entry name" value="TRANSCRIPTIONAL REGULATOR, MARR FAMILY"/>
    <property type="match status" value="1"/>
</dbReference>
<dbReference type="Proteomes" id="UP000633136">
    <property type="component" value="Unassembled WGS sequence"/>
</dbReference>
<dbReference type="InterPro" id="IPR036388">
    <property type="entry name" value="WH-like_DNA-bd_sf"/>
</dbReference>
<dbReference type="InterPro" id="IPR000835">
    <property type="entry name" value="HTH_MarR-typ"/>
</dbReference>
<dbReference type="RefSeq" id="WP_229658737.1">
    <property type="nucleotide sequence ID" value="NZ_BMIS01000002.1"/>
</dbReference>
<evidence type="ECO:0000313" key="3">
    <source>
        <dbReference type="Proteomes" id="UP000633136"/>
    </source>
</evidence>
<dbReference type="GO" id="GO:0006950">
    <property type="term" value="P:response to stress"/>
    <property type="evidence" value="ECO:0007669"/>
    <property type="project" value="TreeGrafter"/>
</dbReference>
<dbReference type="InterPro" id="IPR039422">
    <property type="entry name" value="MarR/SlyA-like"/>
</dbReference>
<feature type="domain" description="HTH marR-type" evidence="1">
    <location>
        <begin position="14"/>
        <end position="146"/>
    </location>
</feature>
<dbReference type="PROSITE" id="PS50995">
    <property type="entry name" value="HTH_MARR_2"/>
    <property type="match status" value="1"/>
</dbReference>
<reference evidence="2" key="1">
    <citation type="journal article" date="2014" name="Int. J. Syst. Evol. Microbiol.">
        <title>Complete genome sequence of Corynebacterium casei LMG S-19264T (=DSM 44701T), isolated from a smear-ripened cheese.</title>
        <authorList>
            <consortium name="US DOE Joint Genome Institute (JGI-PGF)"/>
            <person name="Walter F."/>
            <person name="Albersmeier A."/>
            <person name="Kalinowski J."/>
            <person name="Ruckert C."/>
        </authorList>
    </citation>
    <scope>NUCLEOTIDE SEQUENCE</scope>
    <source>
        <strain evidence="2">CGMCC 1.15388</strain>
    </source>
</reference>
<gene>
    <name evidence="2" type="ORF">GCM10011401_04630</name>
</gene>